<accession>A0A858RJQ1</accession>
<dbReference type="InterPro" id="IPR036188">
    <property type="entry name" value="FAD/NAD-bd_sf"/>
</dbReference>
<name>A0A858RJQ1_9BACT</name>
<dbReference type="GO" id="GO:0004497">
    <property type="term" value="F:monooxygenase activity"/>
    <property type="evidence" value="ECO:0007669"/>
    <property type="project" value="InterPro"/>
</dbReference>
<dbReference type="AlphaFoldDB" id="A0A858RJQ1"/>
<sequence>MYPSPIHHMLVAGSGTDAFIAAATLKRAYPGINVTLLRDPGSAPEDPAGESTAPAVLQYLCNNVGLHGSDIHLHARPIWNLGFRCQWGARGTFFRSFDAPFATGMRGFRTEPGYLAADVGLDNCSLAMSLMAAGKLFPKDGNHGFKPIEHVTGLNLRPEPLNGLLLRACQTLGVSIRSGKVVGLSRNPDTLVLEDGSTLAADLYIDATGSEATLATLDGNTAWLSYEDACLCTRAATVARRRGSEPIRPYVTLEALDSGWRWRVDHDDTVGIGHAWHPDFISEDQACTDLMAKVSDSSLTPRLHHWKVGRRQQSWLGSVVAIGDASGFVEPMSSLRFSHLVLQLNWLVRVLAATDGMPGDETRRTYSRVVSEAWDESRDFHAIHYRFHAAGKSPFWDMARATAKARKHAELVDLYGSIGPSSTLESCLPSWPGFVGIDSWIAALIGMGVPFRHHPEIPEPERKAWQSLCEQRRALAKQAVHAELCIGAARRAVRPEPRVSLP</sequence>
<dbReference type="InterPro" id="IPR006905">
    <property type="entry name" value="Flavin_halogenase"/>
</dbReference>
<reference evidence="1 2" key="1">
    <citation type="submission" date="2020-04" db="EMBL/GenBank/DDBJ databases">
        <title>Luteolibacter sp. G-1-1-1 isolated from soil.</title>
        <authorList>
            <person name="Dahal R.H."/>
        </authorList>
    </citation>
    <scope>NUCLEOTIDE SEQUENCE [LARGE SCALE GENOMIC DNA]</scope>
    <source>
        <strain evidence="1 2">G-1-1-1</strain>
    </source>
</reference>
<gene>
    <name evidence="1" type="ORF">HHL09_12815</name>
</gene>
<evidence type="ECO:0000313" key="2">
    <source>
        <dbReference type="Proteomes" id="UP000501812"/>
    </source>
</evidence>
<proteinExistence type="predicted"/>
<dbReference type="KEGG" id="luo:HHL09_12815"/>
<dbReference type="RefSeq" id="WP_169455030.1">
    <property type="nucleotide sequence ID" value="NZ_CP051774.1"/>
</dbReference>
<dbReference type="EMBL" id="CP051774">
    <property type="protein sequence ID" value="QJE96629.1"/>
    <property type="molecule type" value="Genomic_DNA"/>
</dbReference>
<protein>
    <submittedName>
        <fullName evidence="1">Tryptophan 7-halogenase</fullName>
    </submittedName>
</protein>
<dbReference type="InterPro" id="IPR050816">
    <property type="entry name" value="Flavin-dep_Halogenase_NPB"/>
</dbReference>
<dbReference type="PANTHER" id="PTHR43747">
    <property type="entry name" value="FAD-BINDING PROTEIN"/>
    <property type="match status" value="1"/>
</dbReference>
<dbReference type="Proteomes" id="UP000501812">
    <property type="component" value="Chromosome"/>
</dbReference>
<dbReference type="PANTHER" id="PTHR43747:SF4">
    <property type="entry name" value="FLAVIN-DEPENDENT TRYPTOPHAN HALOGENASE"/>
    <property type="match status" value="1"/>
</dbReference>
<evidence type="ECO:0000313" key="1">
    <source>
        <dbReference type="EMBL" id="QJE96629.1"/>
    </source>
</evidence>
<dbReference type="SUPFAM" id="SSF51905">
    <property type="entry name" value="FAD/NAD(P)-binding domain"/>
    <property type="match status" value="1"/>
</dbReference>
<dbReference type="Gene3D" id="3.50.50.60">
    <property type="entry name" value="FAD/NAD(P)-binding domain"/>
    <property type="match status" value="1"/>
</dbReference>
<organism evidence="1 2">
    <name type="scientific">Luteolibacter luteus</name>
    <dbReference type="NCBI Taxonomy" id="2728835"/>
    <lineage>
        <taxon>Bacteria</taxon>
        <taxon>Pseudomonadati</taxon>
        <taxon>Verrucomicrobiota</taxon>
        <taxon>Verrucomicrobiia</taxon>
        <taxon>Verrucomicrobiales</taxon>
        <taxon>Verrucomicrobiaceae</taxon>
        <taxon>Luteolibacter</taxon>
    </lineage>
</organism>
<keyword evidence="2" id="KW-1185">Reference proteome</keyword>
<dbReference type="Pfam" id="PF04820">
    <property type="entry name" value="Trp_halogenase"/>
    <property type="match status" value="1"/>
</dbReference>